<sequence length="1188" mass="135889">MNFIGEKYQVLRSLGSGAVGEVYLAKDLSQDDSPLVAVKTLKTGKETDEYLKEFFNREVNALKQLDHPGIVSFYGCGYDDNNEAYYLVLEYVEGNNLEDYISGDPLAIDTAIEIVMALLESLSYAHAKGVFHRDIKPANILMDINEKPKLADFGVSKVYTALTSGLTVRDFLSIPYAAPEQLERKPADAKTDIYLVGAVLYKMLTGKDPSKENKLEEIVRCLTLDVELVQILFKMVSFQLEERYDTASQALTALKKFHTQYKKINEKHYIAITNAAINKLYEYGFIKNRDIGEAKRFLEEELSNDVYAFYDNKYKSYNLIGRQTKLSCKLDDKNGKHLVLTKIFVPDPINMERDREFSFEIQANWNIIRDVYPPEEYNVRYLLDSLATKSREQQVKKQAEVTHKDMIAQWEKVLELQRNVYLENERSVQYKAKDLSIDGDYLELNIGNITEVAFTEEQPLLITHKNFSRYIPVGYYQDLVRRNGKNILVIGLNRDIIIDDIADQGEVIVDNRQISSILARQQRALKALKHKENVNPQLATVLSNPEIAKISKEALLLKKFFNPLDVSKREAVKNALLANDIFLIQGPPGTGKTTVISELVAQITSFYSRAKVLITSQSNVAVNHALMRISSICPELPMIRIGRREKIAQGAEAYSYDERLITFARKTTERSNDFAQNFKLTLNINNDILDSLTLLEEVKKKNKIINVLNEQLTNLKKELVEAKKLQDIINNKNLEITQLNRRLIDVIESIEEQSQLTNFIENSINDYIQLGEQIFDLISKNRVLKEYSKLIDDEKKKLSTIKELTRDCLETCHLICETLEISFKDSELQTIIKEIELKTGHYKLKVEKFAKLEAIRKEWLKRVENVHELEEICVKEAVVVAATCLGIAATPSIHNLEFDYVIVDEAGRATPPEVLVPIIRGKKIILVGDQKQLPPIIDSSLTTQQLKQFHLDRKQLEETLFEKLFNSVSNEVKCTLLEQYRMHPNIGKLVSSAFYDGQLVSKTNAEAMAHGLTWWPKTVLWLSTSNLEERFEHTDGTSKLNRCEAKIIVNFLEEIEKQYQASGKKKEIAIITGYTAQKQLLRTLIDVEDKKRWRSLKLEIDTVDAFQGRETDIVIYSLVRSNTEKSLGFIKDYRRLNVALSRAKQFLIIVGDHHMAKGSIIGGINPFLPVLNYISQNNEECALEVLAE</sequence>
<dbReference type="InterPro" id="IPR041679">
    <property type="entry name" value="DNA2/NAM7-like_C"/>
</dbReference>
<organism evidence="8 9">
    <name type="scientific">Sporotomaculum syntrophicum</name>
    <dbReference type="NCBI Taxonomy" id="182264"/>
    <lineage>
        <taxon>Bacteria</taxon>
        <taxon>Bacillati</taxon>
        <taxon>Bacillota</taxon>
        <taxon>Clostridia</taxon>
        <taxon>Eubacteriales</taxon>
        <taxon>Desulfallaceae</taxon>
        <taxon>Sporotomaculum</taxon>
    </lineage>
</organism>
<keyword evidence="8" id="KW-0808">Transferase</keyword>
<dbReference type="InterPro" id="IPR008271">
    <property type="entry name" value="Ser/Thr_kinase_AS"/>
</dbReference>
<dbReference type="OrthoDB" id="9757917at2"/>
<accession>A0A9D3AY08</accession>
<keyword evidence="8" id="KW-0418">Kinase</keyword>
<gene>
    <name evidence="8" type="primary">prkC_2</name>
    <name evidence="8" type="ORF">SPSYN_01107</name>
</gene>
<dbReference type="PANTHER" id="PTHR43788:SF8">
    <property type="entry name" value="DNA-BINDING PROTEIN SMUBP-2"/>
    <property type="match status" value="1"/>
</dbReference>
<dbReference type="SMART" id="SM00220">
    <property type="entry name" value="S_TKc"/>
    <property type="match status" value="1"/>
</dbReference>
<dbReference type="EMBL" id="LSRS01000003">
    <property type="protein sequence ID" value="KAF1084971.1"/>
    <property type="molecule type" value="Genomic_DNA"/>
</dbReference>
<name>A0A9D3AY08_9FIRM</name>
<evidence type="ECO:0000256" key="5">
    <source>
        <dbReference type="ARBA" id="ARBA00022840"/>
    </source>
</evidence>
<dbReference type="PROSITE" id="PS00108">
    <property type="entry name" value="PROTEIN_KINASE_ST"/>
    <property type="match status" value="1"/>
</dbReference>
<evidence type="ECO:0000256" key="2">
    <source>
        <dbReference type="ARBA" id="ARBA00022741"/>
    </source>
</evidence>
<dbReference type="CDD" id="cd14014">
    <property type="entry name" value="STKc_PknB_like"/>
    <property type="match status" value="1"/>
</dbReference>
<dbReference type="InterPro" id="IPR027417">
    <property type="entry name" value="P-loop_NTPase"/>
</dbReference>
<dbReference type="InterPro" id="IPR047187">
    <property type="entry name" value="SF1_C_Upf1"/>
</dbReference>
<dbReference type="RefSeq" id="WP_161821507.1">
    <property type="nucleotide sequence ID" value="NZ_LSRS01000003.1"/>
</dbReference>
<dbReference type="InterPro" id="IPR011009">
    <property type="entry name" value="Kinase-like_dom_sf"/>
</dbReference>
<dbReference type="FunFam" id="3.40.50.300:FF:000326">
    <property type="entry name" value="P-loop containing nucleoside triphosphate hydrolase"/>
    <property type="match status" value="1"/>
</dbReference>
<keyword evidence="3" id="KW-0378">Hydrolase</keyword>
<dbReference type="Gene3D" id="3.40.50.300">
    <property type="entry name" value="P-loop containing nucleotide triphosphate hydrolases"/>
    <property type="match status" value="3"/>
</dbReference>
<dbReference type="Proteomes" id="UP000798488">
    <property type="component" value="Unassembled WGS sequence"/>
</dbReference>
<evidence type="ECO:0000259" key="7">
    <source>
        <dbReference type="PROSITE" id="PS50011"/>
    </source>
</evidence>
<dbReference type="SUPFAM" id="SSF52540">
    <property type="entry name" value="P-loop containing nucleoside triphosphate hydrolases"/>
    <property type="match status" value="1"/>
</dbReference>
<dbReference type="Pfam" id="PF13086">
    <property type="entry name" value="AAA_11"/>
    <property type="match status" value="1"/>
</dbReference>
<evidence type="ECO:0000256" key="4">
    <source>
        <dbReference type="ARBA" id="ARBA00022806"/>
    </source>
</evidence>
<dbReference type="PANTHER" id="PTHR43788">
    <property type="entry name" value="DNA2/NAM7 HELICASE FAMILY MEMBER"/>
    <property type="match status" value="1"/>
</dbReference>
<comment type="caution">
    <text evidence="8">The sequence shown here is derived from an EMBL/GenBank/DDBJ whole genome shotgun (WGS) entry which is preliminary data.</text>
</comment>
<proteinExistence type="inferred from homology"/>
<dbReference type="PROSITE" id="PS50011">
    <property type="entry name" value="PROTEIN_KINASE_DOM"/>
    <property type="match status" value="1"/>
</dbReference>
<keyword evidence="5" id="KW-0067">ATP-binding</keyword>
<dbReference type="Gene3D" id="1.10.510.10">
    <property type="entry name" value="Transferase(Phosphotransferase) domain 1"/>
    <property type="match status" value="1"/>
</dbReference>
<dbReference type="Pfam" id="PF13087">
    <property type="entry name" value="AAA_12"/>
    <property type="match status" value="1"/>
</dbReference>
<evidence type="ECO:0000313" key="8">
    <source>
        <dbReference type="EMBL" id="KAF1084971.1"/>
    </source>
</evidence>
<evidence type="ECO:0000256" key="3">
    <source>
        <dbReference type="ARBA" id="ARBA00022801"/>
    </source>
</evidence>
<dbReference type="InterPro" id="IPR000719">
    <property type="entry name" value="Prot_kinase_dom"/>
</dbReference>
<comment type="similarity">
    <text evidence="1">Belongs to the DNA2/NAM7 helicase family.</text>
</comment>
<feature type="coiled-coil region" evidence="6">
    <location>
        <begin position="698"/>
        <end position="742"/>
    </location>
</feature>
<dbReference type="GO" id="GO:0005524">
    <property type="term" value="F:ATP binding"/>
    <property type="evidence" value="ECO:0007669"/>
    <property type="project" value="UniProtKB-KW"/>
</dbReference>
<dbReference type="CDD" id="cd18808">
    <property type="entry name" value="SF1_C_Upf1"/>
    <property type="match status" value="1"/>
</dbReference>
<reference evidence="8" key="1">
    <citation type="submission" date="2016-02" db="EMBL/GenBank/DDBJ databases">
        <title>Draft Genome Sequence of Sporotomaculum syntrophicum Strain FB, a Syntrophic Benzoate Degrader.</title>
        <authorList>
            <person name="Nobu M.K."/>
            <person name="Narihiro T."/>
            <person name="Qiu Y.-L."/>
            <person name="Ohashi A."/>
            <person name="Liu W.-T."/>
            <person name="Yuji S."/>
        </authorList>
    </citation>
    <scope>NUCLEOTIDE SEQUENCE</scope>
    <source>
        <strain evidence="8">FB</strain>
    </source>
</reference>
<dbReference type="EC" id="2.7.11.1" evidence="8"/>
<dbReference type="GO" id="GO:0005694">
    <property type="term" value="C:chromosome"/>
    <property type="evidence" value="ECO:0007669"/>
    <property type="project" value="UniProtKB-ARBA"/>
</dbReference>
<keyword evidence="2" id="KW-0547">Nucleotide-binding</keyword>
<dbReference type="SUPFAM" id="SSF56112">
    <property type="entry name" value="Protein kinase-like (PK-like)"/>
    <property type="match status" value="1"/>
</dbReference>
<feature type="domain" description="Protein kinase" evidence="7">
    <location>
        <begin position="8"/>
        <end position="261"/>
    </location>
</feature>
<dbReference type="GO" id="GO:0016787">
    <property type="term" value="F:hydrolase activity"/>
    <property type="evidence" value="ECO:0007669"/>
    <property type="project" value="UniProtKB-KW"/>
</dbReference>
<keyword evidence="9" id="KW-1185">Reference proteome</keyword>
<dbReference type="Pfam" id="PF00069">
    <property type="entry name" value="Pkinase"/>
    <property type="match status" value="1"/>
</dbReference>
<dbReference type="InterPro" id="IPR041677">
    <property type="entry name" value="DNA2/NAM7_AAA_11"/>
</dbReference>
<keyword evidence="6" id="KW-0175">Coiled coil</keyword>
<dbReference type="GO" id="GO:0004674">
    <property type="term" value="F:protein serine/threonine kinase activity"/>
    <property type="evidence" value="ECO:0007669"/>
    <property type="project" value="UniProtKB-EC"/>
</dbReference>
<dbReference type="AlphaFoldDB" id="A0A9D3AY08"/>
<dbReference type="InterPro" id="IPR050534">
    <property type="entry name" value="Coronavir_polyprotein_1ab"/>
</dbReference>
<protein>
    <submittedName>
        <fullName evidence="8">Serine/threonine-protein kinase PrkC</fullName>
        <ecNumber evidence="8">2.7.11.1</ecNumber>
    </submittedName>
</protein>
<evidence type="ECO:0000256" key="6">
    <source>
        <dbReference type="SAM" id="Coils"/>
    </source>
</evidence>
<evidence type="ECO:0000256" key="1">
    <source>
        <dbReference type="ARBA" id="ARBA00007913"/>
    </source>
</evidence>
<keyword evidence="4" id="KW-0347">Helicase</keyword>
<evidence type="ECO:0000313" key="9">
    <source>
        <dbReference type="Proteomes" id="UP000798488"/>
    </source>
</evidence>
<dbReference type="GO" id="GO:0043139">
    <property type="term" value="F:5'-3' DNA helicase activity"/>
    <property type="evidence" value="ECO:0007669"/>
    <property type="project" value="TreeGrafter"/>
</dbReference>